<feature type="region of interest" description="Disordered" evidence="3">
    <location>
        <begin position="634"/>
        <end position="710"/>
    </location>
</feature>
<dbReference type="GO" id="GO:0005739">
    <property type="term" value="C:mitochondrion"/>
    <property type="evidence" value="ECO:0007669"/>
    <property type="project" value="TreeGrafter"/>
</dbReference>
<keyword evidence="2" id="KW-0342">GTP-binding</keyword>
<dbReference type="GeneID" id="25251109"/>
<reference evidence="5" key="1">
    <citation type="submission" date="2013-10" db="EMBL/GenBank/DDBJ databases">
        <title>Genomic analysis of the causative agents of coccidiosis in chickens.</title>
        <authorList>
            <person name="Reid A.J."/>
            <person name="Blake D."/>
            <person name="Billington K."/>
            <person name="Browne H."/>
            <person name="Dunn M."/>
            <person name="Hung S."/>
            <person name="Kawahara F."/>
            <person name="Miranda-Saavedra D."/>
            <person name="Mourier T."/>
            <person name="Nagra H."/>
            <person name="Otto T.D."/>
            <person name="Rawlings N."/>
            <person name="Sanchez A."/>
            <person name="Sanders M."/>
            <person name="Subramaniam C."/>
            <person name="Tay Y."/>
            <person name="Dear P."/>
            <person name="Doerig C."/>
            <person name="Gruber A."/>
            <person name="Parkinson J."/>
            <person name="Shirley M."/>
            <person name="Wan K.L."/>
            <person name="Berriman M."/>
            <person name="Tomley F."/>
            <person name="Pain A."/>
        </authorList>
    </citation>
    <scope>NUCLEOTIDE SEQUENCE [LARGE SCALE GENOMIC DNA]</scope>
    <source>
        <strain evidence="5">Houghton</strain>
    </source>
</reference>
<feature type="region of interest" description="Disordered" evidence="3">
    <location>
        <begin position="531"/>
        <end position="557"/>
    </location>
</feature>
<dbReference type="GO" id="GO:0032543">
    <property type="term" value="P:mitochondrial translation"/>
    <property type="evidence" value="ECO:0007669"/>
    <property type="project" value="TreeGrafter"/>
</dbReference>
<sequence>MILLWKQKMEYYALPLPPHERSLQRSSTSEDPHHSSAWQLLLNFRQSGSFVSGGEIFASFVLAEEIENAGCYLQQKQLQRKQRRSGTRERKHFCAVHWSSKTRLSMKRQFPSFARASLVPLMQAASRCDAIVEVRDARLPLLSRCNLRVLHLPKPKVVVLTHADQASPTATRRWQRHFRRESREAAALELHSELTRARTKLKHPALFRLVSEACPLAPRLPYLFVDARQPAAVVRLQRLLRSLVRRHCRYKRELEAFRSLCKQAFVAAAAAGIDSSTETAKAAQVAASLKNTADEAGRCGKTLSTRTILQQKKPLRILIVGLPNVGKSKIANSLVGRKVARSYRWPGTTQSINVHRQPVTLARQGDMSRLFDVVDTPGFIPVYPGKNSKKKRLTLSQQGQLQRRLGTASRQRQLDLGIFFDFNHPPPSPDELALLGAFHLMPHSCLFTIEEAAVALGDAFFRMKDLVPGATDFDRVMTRYKIDPLSVKHEMNMGVQLLLMLAEQRHHSNEGAAAQRLLSDFTQGYLGRHTFELPPVRHPPPRATSTEMTTRDVRETGEDTRIDKPDCVEEHLVQPAFDGVRGTSLPSTERRSSRQVQTDEQTVTVGLAASRKRWTMRRHGDRISFVLEPQNFRQSAAHDGERTEVLQSEEPQATCRPRLSCSSKRGTEGVPGAAQSQAEKEERKCSASSTYGRGIQQQSRPLAPGWLEGW</sequence>
<dbReference type="PANTHER" id="PTHR45782:SF4">
    <property type="entry name" value="MITOCHONDRIAL RIBOSOME-ASSOCIATED GTPASE 1"/>
    <property type="match status" value="1"/>
</dbReference>
<evidence type="ECO:0000256" key="3">
    <source>
        <dbReference type="SAM" id="MobiDB-lite"/>
    </source>
</evidence>
<dbReference type="EMBL" id="HG673821">
    <property type="protein sequence ID" value="CDJ38230.1"/>
    <property type="molecule type" value="Genomic_DNA"/>
</dbReference>
<keyword evidence="1" id="KW-0547">Nucleotide-binding</keyword>
<feature type="compositionally biased region" description="Polar residues" evidence="3">
    <location>
        <begin position="686"/>
        <end position="700"/>
    </location>
</feature>
<dbReference type="InterPro" id="IPR027417">
    <property type="entry name" value="P-loop_NTPase"/>
</dbReference>
<accession>U6KJM2</accession>
<dbReference type="OrthoDB" id="269151at2759"/>
<dbReference type="SUPFAM" id="SSF52540">
    <property type="entry name" value="P-loop containing nucleoside triphosphate hydrolases"/>
    <property type="match status" value="1"/>
</dbReference>
<proteinExistence type="predicted"/>
<dbReference type="VEuPathDB" id="ToxoDB:ETH_00009565"/>
<dbReference type="GO" id="GO:0003924">
    <property type="term" value="F:GTPase activity"/>
    <property type="evidence" value="ECO:0007669"/>
    <property type="project" value="TreeGrafter"/>
</dbReference>
<dbReference type="GO" id="GO:0005525">
    <property type="term" value="F:GTP binding"/>
    <property type="evidence" value="ECO:0007669"/>
    <property type="project" value="UniProtKB-KW"/>
</dbReference>
<evidence type="ECO:0000259" key="4">
    <source>
        <dbReference type="Pfam" id="PF01926"/>
    </source>
</evidence>
<keyword evidence="6" id="KW-1185">Reference proteome</keyword>
<organism evidence="5 6">
    <name type="scientific">Eimeria tenella</name>
    <name type="common">Coccidian parasite</name>
    <dbReference type="NCBI Taxonomy" id="5802"/>
    <lineage>
        <taxon>Eukaryota</taxon>
        <taxon>Sar</taxon>
        <taxon>Alveolata</taxon>
        <taxon>Apicomplexa</taxon>
        <taxon>Conoidasida</taxon>
        <taxon>Coccidia</taxon>
        <taxon>Eucoccidiorida</taxon>
        <taxon>Eimeriorina</taxon>
        <taxon>Eimeriidae</taxon>
        <taxon>Eimeria</taxon>
    </lineage>
</organism>
<dbReference type="PANTHER" id="PTHR45782">
    <property type="entry name" value="MITOCHONDRIAL RIBOSOME-ASSOCIATED GTPASE 1"/>
    <property type="match status" value="1"/>
</dbReference>
<evidence type="ECO:0000313" key="5">
    <source>
        <dbReference type="EMBL" id="CDJ38230.1"/>
    </source>
</evidence>
<dbReference type="Gene3D" id="3.40.50.300">
    <property type="entry name" value="P-loop containing nucleotide triphosphate hydrolases"/>
    <property type="match status" value="1"/>
</dbReference>
<feature type="region of interest" description="Disordered" evidence="3">
    <location>
        <begin position="579"/>
        <end position="602"/>
    </location>
</feature>
<name>U6KJM2_EIMTE</name>
<dbReference type="Proteomes" id="UP000030747">
    <property type="component" value="Unassembled WGS sequence"/>
</dbReference>
<reference evidence="5" key="2">
    <citation type="submission" date="2013-10" db="EMBL/GenBank/DDBJ databases">
        <authorList>
            <person name="Aslett M."/>
        </authorList>
    </citation>
    <scope>NUCLEOTIDE SEQUENCE [LARGE SCALE GENOMIC DNA]</scope>
    <source>
        <strain evidence="5">Houghton</strain>
    </source>
</reference>
<dbReference type="RefSeq" id="XP_013229068.1">
    <property type="nucleotide sequence ID" value="XM_013373614.1"/>
</dbReference>
<feature type="domain" description="G" evidence="4">
    <location>
        <begin position="316"/>
        <end position="394"/>
    </location>
</feature>
<protein>
    <submittedName>
        <fullName evidence="5">GTP-binding conserved hypothetical domain-containing protein, putative</fullName>
    </submittedName>
</protein>
<dbReference type="InterPro" id="IPR006073">
    <property type="entry name" value="GTP-bd"/>
</dbReference>
<dbReference type="AlphaFoldDB" id="U6KJM2"/>
<evidence type="ECO:0000256" key="2">
    <source>
        <dbReference type="ARBA" id="ARBA00023134"/>
    </source>
</evidence>
<dbReference type="VEuPathDB" id="ToxoDB:ETH2_1310600"/>
<dbReference type="Pfam" id="PF01926">
    <property type="entry name" value="MMR_HSR1"/>
    <property type="match status" value="1"/>
</dbReference>
<evidence type="ECO:0000256" key="1">
    <source>
        <dbReference type="ARBA" id="ARBA00022741"/>
    </source>
</evidence>
<gene>
    <name evidence="5" type="ORF">ETH_00009565</name>
</gene>
<evidence type="ECO:0000313" key="6">
    <source>
        <dbReference type="Proteomes" id="UP000030747"/>
    </source>
</evidence>